<feature type="domain" description="Ricin B lectin" evidence="2">
    <location>
        <begin position="50"/>
        <end position="188"/>
    </location>
</feature>
<dbReference type="InterPro" id="IPR000772">
    <property type="entry name" value="Ricin_B_lectin"/>
</dbReference>
<dbReference type="PROSITE" id="PS50231">
    <property type="entry name" value="RICIN_B_LECTIN"/>
    <property type="match status" value="1"/>
</dbReference>
<organism evidence="3 4">
    <name type="scientific">Thermomonospora umbrina</name>
    <dbReference type="NCBI Taxonomy" id="111806"/>
    <lineage>
        <taxon>Bacteria</taxon>
        <taxon>Bacillati</taxon>
        <taxon>Actinomycetota</taxon>
        <taxon>Actinomycetes</taxon>
        <taxon>Streptosporangiales</taxon>
        <taxon>Thermomonosporaceae</taxon>
        <taxon>Thermomonospora</taxon>
    </lineage>
</organism>
<keyword evidence="4" id="KW-1185">Reference proteome</keyword>
<dbReference type="CDD" id="cd00161">
    <property type="entry name" value="beta-trefoil_Ricin-like"/>
    <property type="match status" value="1"/>
</dbReference>
<reference evidence="3 4" key="1">
    <citation type="submission" date="2018-08" db="EMBL/GenBank/DDBJ databases">
        <title>Sequencing the genomes of 1000 actinobacteria strains.</title>
        <authorList>
            <person name="Klenk H.-P."/>
        </authorList>
    </citation>
    <scope>NUCLEOTIDE SEQUENCE [LARGE SCALE GENOMIC DNA]</scope>
    <source>
        <strain evidence="3 4">DSM 43927</strain>
    </source>
</reference>
<keyword evidence="3" id="KW-0430">Lectin</keyword>
<proteinExistence type="predicted"/>
<sequence length="188" mass="19977">MSTLRSSSIGSVVRRANITVGAGVMVFAAMAAPALADPVPSPQDVGAASEGYYYVENYNSGDCVAVPNGLPDPGRQVVQWSCLPGADSKIWYFDAVGTVGDDVVYQISNHASKMCLAIGGGDTTQGKPAIQWHCGNGNEQKWVYDDAGRLKNLATYKCLAVPDGSHQDGKGLVQWSCGSGNEQKWRLY</sequence>
<dbReference type="EMBL" id="QTTT01000001">
    <property type="protein sequence ID" value="REF00755.1"/>
    <property type="molecule type" value="Genomic_DNA"/>
</dbReference>
<dbReference type="InterPro" id="IPR035992">
    <property type="entry name" value="Ricin_B-like_lectins"/>
</dbReference>
<evidence type="ECO:0000256" key="1">
    <source>
        <dbReference type="SAM" id="SignalP"/>
    </source>
</evidence>
<feature type="signal peptide" evidence="1">
    <location>
        <begin position="1"/>
        <end position="36"/>
    </location>
</feature>
<feature type="chain" id="PRO_5038600558" evidence="1">
    <location>
        <begin position="37"/>
        <end position="188"/>
    </location>
</feature>
<evidence type="ECO:0000313" key="4">
    <source>
        <dbReference type="Proteomes" id="UP000256661"/>
    </source>
</evidence>
<dbReference type="RefSeq" id="WP_170177874.1">
    <property type="nucleotide sequence ID" value="NZ_QTTT01000001.1"/>
</dbReference>
<accession>A0A3D9T7U8</accession>
<name>A0A3D9T7U8_9ACTN</name>
<dbReference type="AlphaFoldDB" id="A0A3D9T7U8"/>
<dbReference type="Gene3D" id="2.80.10.50">
    <property type="match status" value="1"/>
</dbReference>
<dbReference type="Pfam" id="PF14200">
    <property type="entry name" value="RicinB_lectin_2"/>
    <property type="match status" value="2"/>
</dbReference>
<dbReference type="SUPFAM" id="SSF50370">
    <property type="entry name" value="Ricin B-like lectins"/>
    <property type="match status" value="1"/>
</dbReference>
<keyword evidence="1" id="KW-0732">Signal</keyword>
<dbReference type="SMART" id="SM00458">
    <property type="entry name" value="RICIN"/>
    <property type="match status" value="1"/>
</dbReference>
<comment type="caution">
    <text evidence="3">The sequence shown here is derived from an EMBL/GenBank/DDBJ whole genome shotgun (WGS) entry which is preliminary data.</text>
</comment>
<evidence type="ECO:0000259" key="2">
    <source>
        <dbReference type="SMART" id="SM00458"/>
    </source>
</evidence>
<evidence type="ECO:0000313" key="3">
    <source>
        <dbReference type="EMBL" id="REF00755.1"/>
    </source>
</evidence>
<dbReference type="Proteomes" id="UP000256661">
    <property type="component" value="Unassembled WGS sequence"/>
</dbReference>
<gene>
    <name evidence="3" type="ORF">DFJ69_6334</name>
</gene>
<protein>
    <submittedName>
        <fullName evidence="3">Ricin-type beta-trefoil lectin protein</fullName>
    </submittedName>
</protein>
<dbReference type="GO" id="GO:0030246">
    <property type="term" value="F:carbohydrate binding"/>
    <property type="evidence" value="ECO:0007669"/>
    <property type="project" value="UniProtKB-KW"/>
</dbReference>